<keyword evidence="1" id="KW-0732">Signal</keyword>
<dbReference type="AlphaFoldDB" id="A0A8B6DMQ7"/>
<dbReference type="Proteomes" id="UP000596742">
    <property type="component" value="Unassembled WGS sequence"/>
</dbReference>
<feature type="signal peptide" evidence="1">
    <location>
        <begin position="1"/>
        <end position="21"/>
    </location>
</feature>
<dbReference type="InterPro" id="IPR036691">
    <property type="entry name" value="Endo/exonu/phosph_ase_sf"/>
</dbReference>
<dbReference type="EC" id="3.1.21.-" evidence="2"/>
<dbReference type="GO" id="GO:0006308">
    <property type="term" value="P:DNA catabolic process"/>
    <property type="evidence" value="ECO:0007669"/>
    <property type="project" value="TreeGrafter"/>
</dbReference>
<reference evidence="2" key="1">
    <citation type="submission" date="2018-11" db="EMBL/GenBank/DDBJ databases">
        <authorList>
            <person name="Alioto T."/>
            <person name="Alioto T."/>
        </authorList>
    </citation>
    <scope>NUCLEOTIDE SEQUENCE</scope>
</reference>
<evidence type="ECO:0000256" key="1">
    <source>
        <dbReference type="SAM" id="SignalP"/>
    </source>
</evidence>
<feature type="non-terminal residue" evidence="2">
    <location>
        <position position="1"/>
    </location>
</feature>
<name>A0A8B6DMQ7_MYTGA</name>
<dbReference type="OrthoDB" id="10061407at2759"/>
<sequence length="124" mass="13949">MQSTMFIQFLVLLSIYNGFQAASIPQVAKSPLTICAFNIQVFGVTKMDKPEVVDILIDILIFCDLTLVQEIRDASDTAFNELKAKANEQMSLLNEQLEEPCMLESVISEKLGRSSSKEQYGFLY</sequence>
<evidence type="ECO:0000313" key="3">
    <source>
        <dbReference type="Proteomes" id="UP000596742"/>
    </source>
</evidence>
<dbReference type="EMBL" id="UYJE01003750">
    <property type="protein sequence ID" value="VDI22096.1"/>
    <property type="molecule type" value="Genomic_DNA"/>
</dbReference>
<dbReference type="GO" id="GO:0005634">
    <property type="term" value="C:nucleus"/>
    <property type="evidence" value="ECO:0007669"/>
    <property type="project" value="TreeGrafter"/>
</dbReference>
<dbReference type="GO" id="GO:0003677">
    <property type="term" value="F:DNA binding"/>
    <property type="evidence" value="ECO:0007669"/>
    <property type="project" value="TreeGrafter"/>
</dbReference>
<dbReference type="PANTHER" id="PTHR11371:SF31">
    <property type="entry name" value="EXTRACELLULAR NUCLEASE"/>
    <property type="match status" value="1"/>
</dbReference>
<gene>
    <name evidence="2" type="ORF">MGAL_10B091218</name>
</gene>
<keyword evidence="2" id="KW-0378">Hydrolase</keyword>
<proteinExistence type="predicted"/>
<keyword evidence="3" id="KW-1185">Reference proteome</keyword>
<accession>A0A8B6DMQ7</accession>
<dbReference type="GO" id="GO:0004530">
    <property type="term" value="F:deoxyribonuclease I activity"/>
    <property type="evidence" value="ECO:0007669"/>
    <property type="project" value="TreeGrafter"/>
</dbReference>
<dbReference type="Gene3D" id="3.60.10.10">
    <property type="entry name" value="Endonuclease/exonuclease/phosphatase"/>
    <property type="match status" value="1"/>
</dbReference>
<protein>
    <submittedName>
        <fullName evidence="2">Deoxyribonuclease-1-like protein</fullName>
        <ecNumber evidence="2">3.1.21.-</ecNumber>
    </submittedName>
</protein>
<dbReference type="PANTHER" id="PTHR11371">
    <property type="entry name" value="DEOXYRIBONUCLEASE"/>
    <property type="match status" value="1"/>
</dbReference>
<organism evidence="2 3">
    <name type="scientific">Mytilus galloprovincialis</name>
    <name type="common">Mediterranean mussel</name>
    <dbReference type="NCBI Taxonomy" id="29158"/>
    <lineage>
        <taxon>Eukaryota</taxon>
        <taxon>Metazoa</taxon>
        <taxon>Spiralia</taxon>
        <taxon>Lophotrochozoa</taxon>
        <taxon>Mollusca</taxon>
        <taxon>Bivalvia</taxon>
        <taxon>Autobranchia</taxon>
        <taxon>Pteriomorphia</taxon>
        <taxon>Mytilida</taxon>
        <taxon>Mytiloidea</taxon>
        <taxon>Mytilidae</taxon>
        <taxon>Mytilinae</taxon>
        <taxon>Mytilus</taxon>
    </lineage>
</organism>
<feature type="chain" id="PRO_5033026720" evidence="1">
    <location>
        <begin position="22"/>
        <end position="124"/>
    </location>
</feature>
<evidence type="ECO:0000313" key="2">
    <source>
        <dbReference type="EMBL" id="VDI22096.1"/>
    </source>
</evidence>
<comment type="caution">
    <text evidence="2">The sequence shown here is derived from an EMBL/GenBank/DDBJ whole genome shotgun (WGS) entry which is preliminary data.</text>
</comment>